<sequence length="71" mass="7861">MRHLARITFDSDVMGGKPCIRGMRVTVGTLVGLLAVGHSFEEILNAYPYLEKEDIMAALSYAAWRSEEVSS</sequence>
<keyword evidence="2" id="KW-1185">Reference proteome</keyword>
<organism evidence="1 2">
    <name type="scientific">Pseudanabaena mucicola FACHB-723</name>
    <dbReference type="NCBI Taxonomy" id="2692860"/>
    <lineage>
        <taxon>Bacteria</taxon>
        <taxon>Bacillati</taxon>
        <taxon>Cyanobacteriota</taxon>
        <taxon>Cyanophyceae</taxon>
        <taxon>Pseudanabaenales</taxon>
        <taxon>Pseudanabaenaceae</taxon>
        <taxon>Pseudanabaena</taxon>
    </lineage>
</organism>
<dbReference type="InterPro" id="IPR009057">
    <property type="entry name" value="Homeodomain-like_sf"/>
</dbReference>
<gene>
    <name evidence="1" type="ORF">H6F41_14515</name>
</gene>
<comment type="caution">
    <text evidence="1">The sequence shown here is derived from an EMBL/GenBank/DDBJ whole genome shotgun (WGS) entry which is preliminary data.</text>
</comment>
<dbReference type="RefSeq" id="WP_190404202.1">
    <property type="nucleotide sequence ID" value="NZ_JACJQB010000036.1"/>
</dbReference>
<proteinExistence type="predicted"/>
<dbReference type="EMBL" id="JACJQB010000036">
    <property type="protein sequence ID" value="MBD2189351.1"/>
    <property type="molecule type" value="Genomic_DNA"/>
</dbReference>
<dbReference type="PANTHER" id="PTHR34849:SF3">
    <property type="entry name" value="SSR2962 PROTEIN"/>
    <property type="match status" value="1"/>
</dbReference>
<dbReference type="SUPFAM" id="SSF46689">
    <property type="entry name" value="Homeodomain-like"/>
    <property type="match status" value="1"/>
</dbReference>
<accession>A0ABR7ZZD2</accession>
<dbReference type="InterPro" id="IPR007367">
    <property type="entry name" value="DUF433"/>
</dbReference>
<dbReference type="InterPro" id="IPR036388">
    <property type="entry name" value="WH-like_DNA-bd_sf"/>
</dbReference>
<dbReference type="Proteomes" id="UP000642094">
    <property type="component" value="Unassembled WGS sequence"/>
</dbReference>
<evidence type="ECO:0000313" key="2">
    <source>
        <dbReference type="Proteomes" id="UP000642094"/>
    </source>
</evidence>
<reference evidence="1 2" key="1">
    <citation type="journal article" date="2020" name="ISME J.">
        <title>Comparative genomics reveals insights into cyanobacterial evolution and habitat adaptation.</title>
        <authorList>
            <person name="Chen M.Y."/>
            <person name="Teng W.K."/>
            <person name="Zhao L."/>
            <person name="Hu C.X."/>
            <person name="Zhou Y.K."/>
            <person name="Han B.P."/>
            <person name="Song L.R."/>
            <person name="Shu W.S."/>
        </authorList>
    </citation>
    <scope>NUCLEOTIDE SEQUENCE [LARGE SCALE GENOMIC DNA]</scope>
    <source>
        <strain evidence="1 2">FACHB-723</strain>
    </source>
</reference>
<dbReference type="Gene3D" id="1.10.10.10">
    <property type="entry name" value="Winged helix-like DNA-binding domain superfamily/Winged helix DNA-binding domain"/>
    <property type="match status" value="1"/>
</dbReference>
<dbReference type="Pfam" id="PF04255">
    <property type="entry name" value="DUF433"/>
    <property type="match status" value="1"/>
</dbReference>
<protein>
    <submittedName>
        <fullName evidence="1">DUF433 domain-containing protein</fullName>
    </submittedName>
</protein>
<name>A0ABR7ZZD2_9CYAN</name>
<dbReference type="PANTHER" id="PTHR34849">
    <property type="entry name" value="SSL5025 PROTEIN"/>
    <property type="match status" value="1"/>
</dbReference>
<evidence type="ECO:0000313" key="1">
    <source>
        <dbReference type="EMBL" id="MBD2189351.1"/>
    </source>
</evidence>